<gene>
    <name evidence="9" type="primary">ileS</name>
    <name evidence="9" type="ORF">ENL43_01400</name>
</gene>
<dbReference type="Proteomes" id="UP000886050">
    <property type="component" value="Unassembled WGS sequence"/>
</dbReference>
<sequence length="217" mass="25463">HTLFNFIVVDLSSFYLDILKDRLYTWGKNSTGRRAAQTVIYKVLKELLITMYPILSFTVEEAWGNLPGSREESVYLADWPSIHDKYINLELKKDFETLMKVRDVVLVAMEKARKEKRIIQDRLEAQLVIETRDEEVNKVLRKFENYLSEIFIVSQVKLDILEDVAHIEEDELVKVGVRHAEGSKCQRCWIWHPEVGKNEKYPDLCPKCVEVMEDVSK</sequence>
<dbReference type="GO" id="GO:0005524">
    <property type="term" value="F:ATP binding"/>
    <property type="evidence" value="ECO:0007669"/>
    <property type="project" value="UniProtKB-KW"/>
</dbReference>
<evidence type="ECO:0000256" key="1">
    <source>
        <dbReference type="ARBA" id="ARBA00022598"/>
    </source>
</evidence>
<accession>A0A7V5HMK6</accession>
<dbReference type="Gene3D" id="1.10.730.20">
    <property type="match status" value="1"/>
</dbReference>
<feature type="domain" description="Zinc finger FPG/IleRS-type" evidence="7">
    <location>
        <begin position="182"/>
        <end position="211"/>
    </location>
</feature>
<evidence type="ECO:0000259" key="8">
    <source>
        <dbReference type="Pfam" id="PF08264"/>
    </source>
</evidence>
<evidence type="ECO:0000259" key="7">
    <source>
        <dbReference type="Pfam" id="PF06827"/>
    </source>
</evidence>
<evidence type="ECO:0000256" key="5">
    <source>
        <dbReference type="ARBA" id="ARBA00023146"/>
    </source>
</evidence>
<keyword evidence="2" id="KW-0547">Nucleotide-binding</keyword>
<dbReference type="GO" id="GO:0006428">
    <property type="term" value="P:isoleucyl-tRNA aminoacylation"/>
    <property type="evidence" value="ECO:0007669"/>
    <property type="project" value="TreeGrafter"/>
</dbReference>
<dbReference type="GO" id="GO:0000049">
    <property type="term" value="F:tRNA binding"/>
    <property type="evidence" value="ECO:0007669"/>
    <property type="project" value="InterPro"/>
</dbReference>
<keyword evidence="4" id="KW-0648">Protein biosynthesis</keyword>
<evidence type="ECO:0000256" key="2">
    <source>
        <dbReference type="ARBA" id="ARBA00022741"/>
    </source>
</evidence>
<keyword evidence="5" id="KW-0030">Aminoacyl-tRNA synthetase</keyword>
<evidence type="ECO:0000256" key="3">
    <source>
        <dbReference type="ARBA" id="ARBA00022840"/>
    </source>
</evidence>
<dbReference type="InterPro" id="IPR050081">
    <property type="entry name" value="Ile-tRNA_ligase"/>
</dbReference>
<dbReference type="SUPFAM" id="SSF47323">
    <property type="entry name" value="Anticodon-binding domain of a subclass of class I aminoacyl-tRNA synthetases"/>
    <property type="match status" value="1"/>
</dbReference>
<dbReference type="InterPro" id="IPR009080">
    <property type="entry name" value="tRNAsynth_Ia_anticodon-bd"/>
</dbReference>
<comment type="catalytic activity">
    <reaction evidence="6">
        <text>tRNA(Ile) + L-isoleucine + ATP = L-isoleucyl-tRNA(Ile) + AMP + diphosphate</text>
        <dbReference type="Rhea" id="RHEA:11060"/>
        <dbReference type="Rhea" id="RHEA-COMP:9666"/>
        <dbReference type="Rhea" id="RHEA-COMP:9695"/>
        <dbReference type="ChEBI" id="CHEBI:30616"/>
        <dbReference type="ChEBI" id="CHEBI:33019"/>
        <dbReference type="ChEBI" id="CHEBI:58045"/>
        <dbReference type="ChEBI" id="CHEBI:78442"/>
        <dbReference type="ChEBI" id="CHEBI:78528"/>
        <dbReference type="ChEBI" id="CHEBI:456215"/>
        <dbReference type="EC" id="6.1.1.5"/>
    </reaction>
</comment>
<dbReference type="Pfam" id="PF08264">
    <property type="entry name" value="Anticodon_1"/>
    <property type="match status" value="1"/>
</dbReference>
<name>A0A7V5HMK6_UNCW3</name>
<dbReference type="EMBL" id="DRTX01000081">
    <property type="protein sequence ID" value="HHF53004.1"/>
    <property type="molecule type" value="Genomic_DNA"/>
</dbReference>
<dbReference type="InterPro" id="IPR033708">
    <property type="entry name" value="Anticodon_Ile_BEm"/>
</dbReference>
<proteinExistence type="predicted"/>
<dbReference type="PANTHER" id="PTHR42765">
    <property type="entry name" value="SOLEUCYL-TRNA SYNTHETASE"/>
    <property type="match status" value="1"/>
</dbReference>
<evidence type="ECO:0000313" key="9">
    <source>
        <dbReference type="EMBL" id="HHF53004.1"/>
    </source>
</evidence>
<dbReference type="InterPro" id="IPR013155">
    <property type="entry name" value="M/V/L/I-tRNA-synth_anticd-bd"/>
</dbReference>
<feature type="domain" description="Methionyl/Valyl/Leucyl/Isoleucyl-tRNA synthetase anticodon-binding" evidence="8">
    <location>
        <begin position="2"/>
        <end position="121"/>
    </location>
</feature>
<feature type="non-terminal residue" evidence="9">
    <location>
        <position position="1"/>
    </location>
</feature>
<dbReference type="CDD" id="cd07960">
    <property type="entry name" value="Anticodon_Ia_Ile_BEm"/>
    <property type="match status" value="1"/>
</dbReference>
<dbReference type="GO" id="GO:0004822">
    <property type="term" value="F:isoleucine-tRNA ligase activity"/>
    <property type="evidence" value="ECO:0007669"/>
    <property type="project" value="UniProtKB-EC"/>
</dbReference>
<dbReference type="EC" id="6.1.1.5" evidence="9"/>
<evidence type="ECO:0000256" key="6">
    <source>
        <dbReference type="ARBA" id="ARBA00048359"/>
    </source>
</evidence>
<comment type="caution">
    <text evidence="9">The sequence shown here is derived from an EMBL/GenBank/DDBJ whole genome shotgun (WGS) entry which is preliminary data.</text>
</comment>
<dbReference type="Pfam" id="PF06827">
    <property type="entry name" value="zf-FPG_IleRS"/>
    <property type="match status" value="1"/>
</dbReference>
<dbReference type="InterPro" id="IPR010663">
    <property type="entry name" value="Znf_FPG/IleRS"/>
</dbReference>
<dbReference type="PANTHER" id="PTHR42765:SF1">
    <property type="entry name" value="ISOLEUCINE--TRNA LIGASE, MITOCHONDRIAL"/>
    <property type="match status" value="1"/>
</dbReference>
<dbReference type="GO" id="GO:0005829">
    <property type="term" value="C:cytosol"/>
    <property type="evidence" value="ECO:0007669"/>
    <property type="project" value="TreeGrafter"/>
</dbReference>
<protein>
    <submittedName>
        <fullName evidence="9">Isoleucine--tRNA ligase</fullName>
        <ecNumber evidence="9">6.1.1.5</ecNumber>
    </submittedName>
</protein>
<reference evidence="9" key="1">
    <citation type="journal article" date="2020" name="mSystems">
        <title>Genome- and Community-Level Interaction Insights into Carbon Utilization and Element Cycling Functions of Hydrothermarchaeota in Hydrothermal Sediment.</title>
        <authorList>
            <person name="Zhou Z."/>
            <person name="Liu Y."/>
            <person name="Xu W."/>
            <person name="Pan J."/>
            <person name="Luo Z.H."/>
            <person name="Li M."/>
        </authorList>
    </citation>
    <scope>NUCLEOTIDE SEQUENCE [LARGE SCALE GENOMIC DNA]</scope>
    <source>
        <strain evidence="9">HyVt-96</strain>
    </source>
</reference>
<dbReference type="AlphaFoldDB" id="A0A7V5HMK6"/>
<keyword evidence="1 9" id="KW-0436">Ligase</keyword>
<organism evidence="9">
    <name type="scientific">candidate division WOR-3 bacterium</name>
    <dbReference type="NCBI Taxonomy" id="2052148"/>
    <lineage>
        <taxon>Bacteria</taxon>
        <taxon>Bacteria division WOR-3</taxon>
    </lineage>
</organism>
<keyword evidence="3" id="KW-0067">ATP-binding</keyword>
<evidence type="ECO:0000256" key="4">
    <source>
        <dbReference type="ARBA" id="ARBA00022917"/>
    </source>
</evidence>